<reference evidence="1" key="2">
    <citation type="submission" date="2023-05" db="EMBL/GenBank/DDBJ databases">
        <authorList>
            <consortium name="Lawrence Berkeley National Laboratory"/>
            <person name="Steindorff A."/>
            <person name="Hensen N."/>
            <person name="Bonometti L."/>
            <person name="Westerberg I."/>
            <person name="Brannstrom I.O."/>
            <person name="Guillou S."/>
            <person name="Cros-Aarteil S."/>
            <person name="Calhoun S."/>
            <person name="Haridas S."/>
            <person name="Kuo A."/>
            <person name="Mondo S."/>
            <person name="Pangilinan J."/>
            <person name="Riley R."/>
            <person name="Labutti K."/>
            <person name="Andreopoulos B."/>
            <person name="Lipzen A."/>
            <person name="Chen C."/>
            <person name="Yanf M."/>
            <person name="Daum C."/>
            <person name="Ng V."/>
            <person name="Clum A."/>
            <person name="Ohm R."/>
            <person name="Martin F."/>
            <person name="Silar P."/>
            <person name="Natvig D."/>
            <person name="Lalanne C."/>
            <person name="Gautier V."/>
            <person name="Ament-Velasquez S.L."/>
            <person name="Kruys A."/>
            <person name="Hutchinson M.I."/>
            <person name="Powell A.J."/>
            <person name="Barry K."/>
            <person name="Miller A.N."/>
            <person name="Grigoriev I.V."/>
            <person name="Debuchy R."/>
            <person name="Gladieux P."/>
            <person name="Thoren M.H."/>
            <person name="Johannesson H."/>
        </authorList>
    </citation>
    <scope>NUCLEOTIDE SEQUENCE</scope>
    <source>
        <strain evidence="1">CBS 532.94</strain>
    </source>
</reference>
<name>A0AAN7C0M5_9PEZI</name>
<evidence type="ECO:0000313" key="1">
    <source>
        <dbReference type="EMBL" id="KAK4232871.1"/>
    </source>
</evidence>
<evidence type="ECO:0000313" key="2">
    <source>
        <dbReference type="Proteomes" id="UP001303760"/>
    </source>
</evidence>
<proteinExistence type="predicted"/>
<keyword evidence="2" id="KW-1185">Reference proteome</keyword>
<gene>
    <name evidence="1" type="ORF">C8A03DRAFT_39474</name>
</gene>
<comment type="caution">
    <text evidence="1">The sequence shown here is derived from an EMBL/GenBank/DDBJ whole genome shotgun (WGS) entry which is preliminary data.</text>
</comment>
<sequence>MAIAPDPAQLNILTYEAHSASKFDETDFIHLKALWKNKSVTEFRIGDYVRAEYVNKAREFVGQKSGPPFEQGQQPVCSLRQSMVTFINTVAAPFRPNDPVNVQLGACLITKWLLEQTKSVNNQGQHVGGDTIKIVRRSARLEGTGSRRSWWVLFRRRRS</sequence>
<dbReference type="EMBL" id="MU860805">
    <property type="protein sequence ID" value="KAK4232871.1"/>
    <property type="molecule type" value="Genomic_DNA"/>
</dbReference>
<accession>A0AAN7C0M5</accession>
<organism evidence="1 2">
    <name type="scientific">Achaetomium macrosporum</name>
    <dbReference type="NCBI Taxonomy" id="79813"/>
    <lineage>
        <taxon>Eukaryota</taxon>
        <taxon>Fungi</taxon>
        <taxon>Dikarya</taxon>
        <taxon>Ascomycota</taxon>
        <taxon>Pezizomycotina</taxon>
        <taxon>Sordariomycetes</taxon>
        <taxon>Sordariomycetidae</taxon>
        <taxon>Sordariales</taxon>
        <taxon>Chaetomiaceae</taxon>
        <taxon>Achaetomium</taxon>
    </lineage>
</organism>
<dbReference type="AlphaFoldDB" id="A0AAN7C0M5"/>
<protein>
    <submittedName>
        <fullName evidence="1">Uncharacterized protein</fullName>
    </submittedName>
</protein>
<dbReference type="Proteomes" id="UP001303760">
    <property type="component" value="Unassembled WGS sequence"/>
</dbReference>
<reference evidence="1" key="1">
    <citation type="journal article" date="2023" name="Mol. Phylogenet. Evol.">
        <title>Genome-scale phylogeny and comparative genomics of the fungal order Sordariales.</title>
        <authorList>
            <person name="Hensen N."/>
            <person name="Bonometti L."/>
            <person name="Westerberg I."/>
            <person name="Brannstrom I.O."/>
            <person name="Guillou S."/>
            <person name="Cros-Aarteil S."/>
            <person name="Calhoun S."/>
            <person name="Haridas S."/>
            <person name="Kuo A."/>
            <person name="Mondo S."/>
            <person name="Pangilinan J."/>
            <person name="Riley R."/>
            <person name="LaButti K."/>
            <person name="Andreopoulos B."/>
            <person name="Lipzen A."/>
            <person name="Chen C."/>
            <person name="Yan M."/>
            <person name="Daum C."/>
            <person name="Ng V."/>
            <person name="Clum A."/>
            <person name="Steindorff A."/>
            <person name="Ohm R.A."/>
            <person name="Martin F."/>
            <person name="Silar P."/>
            <person name="Natvig D.O."/>
            <person name="Lalanne C."/>
            <person name="Gautier V."/>
            <person name="Ament-Velasquez S.L."/>
            <person name="Kruys A."/>
            <person name="Hutchinson M.I."/>
            <person name="Powell A.J."/>
            <person name="Barry K."/>
            <person name="Miller A.N."/>
            <person name="Grigoriev I.V."/>
            <person name="Debuchy R."/>
            <person name="Gladieux P."/>
            <person name="Hiltunen Thoren M."/>
            <person name="Johannesson H."/>
        </authorList>
    </citation>
    <scope>NUCLEOTIDE SEQUENCE</scope>
    <source>
        <strain evidence="1">CBS 532.94</strain>
    </source>
</reference>